<dbReference type="RefSeq" id="WP_230066321.1">
    <property type="nucleotide sequence ID" value="NZ_BAABLL010000019.1"/>
</dbReference>
<dbReference type="InterPro" id="IPR023401">
    <property type="entry name" value="ODC_N"/>
</dbReference>
<keyword evidence="2" id="KW-1185">Reference proteome</keyword>
<sequence length="317" mass="33077">MALPYIDASALNALMSPTAAVAALEEALRGGQDPESDSPRLFAPLATGEFLFMPAQSAKYAGVKVVTVAPENPAKSHPKIQGTYLLLDGEFLTPLAALDGAEMTLIRTPAVTIMAVKHLLALRDADSAGNVVVFGTSLQADRHIEALLAVCGIDSLVVVGRRAEAAAALADRWTERGLSARAGEPADVARADVVLCATSSSVPVFDGALVQESAVVAAIGSHGLDAREIDPALVLRAEVVVEGYGSALREAGDLIPARSGREWEARGLVTLADLLNGRFAPEPGKPLLYTGVGMSWEDIVVAGRAYELFTATRAIVD</sequence>
<dbReference type="SUPFAM" id="SSF51735">
    <property type="entry name" value="NAD(P)-binding Rossmann-fold domains"/>
    <property type="match status" value="1"/>
</dbReference>
<dbReference type="InterPro" id="IPR003462">
    <property type="entry name" value="ODC_Mu_crystall"/>
</dbReference>
<protein>
    <submittedName>
        <fullName evidence="1">Ornithine cyclodeaminase family protein</fullName>
    </submittedName>
</protein>
<dbReference type="InterPro" id="IPR036291">
    <property type="entry name" value="NAD(P)-bd_dom_sf"/>
</dbReference>
<dbReference type="Proteomes" id="UP001595773">
    <property type="component" value="Unassembled WGS sequence"/>
</dbReference>
<dbReference type="PIRSF" id="PIRSF001439">
    <property type="entry name" value="CryM"/>
    <property type="match status" value="1"/>
</dbReference>
<dbReference type="PANTHER" id="PTHR13812">
    <property type="entry name" value="KETIMINE REDUCTASE MU-CRYSTALLIN"/>
    <property type="match status" value="1"/>
</dbReference>
<gene>
    <name evidence="1" type="ORF">ACFOW9_03685</name>
</gene>
<name>A0ABV8QYE8_9MICC</name>
<dbReference type="EMBL" id="JBHSCQ010000005">
    <property type="protein sequence ID" value="MFC4264698.1"/>
    <property type="molecule type" value="Genomic_DNA"/>
</dbReference>
<evidence type="ECO:0000313" key="2">
    <source>
        <dbReference type="Proteomes" id="UP001595773"/>
    </source>
</evidence>
<organism evidence="1 2">
    <name type="scientific">Arthrobacter cryoconiti</name>
    <dbReference type="NCBI Taxonomy" id="748907"/>
    <lineage>
        <taxon>Bacteria</taxon>
        <taxon>Bacillati</taxon>
        <taxon>Actinomycetota</taxon>
        <taxon>Actinomycetes</taxon>
        <taxon>Micrococcales</taxon>
        <taxon>Micrococcaceae</taxon>
        <taxon>Arthrobacter</taxon>
    </lineage>
</organism>
<proteinExistence type="predicted"/>
<dbReference type="Gene3D" id="3.30.1780.10">
    <property type="entry name" value="ornithine cyclodeaminase, domain 1"/>
    <property type="match status" value="1"/>
</dbReference>
<dbReference type="Gene3D" id="3.40.50.720">
    <property type="entry name" value="NAD(P)-binding Rossmann-like Domain"/>
    <property type="match status" value="1"/>
</dbReference>
<accession>A0ABV8QYE8</accession>
<dbReference type="PANTHER" id="PTHR13812:SF19">
    <property type="entry name" value="KETIMINE REDUCTASE MU-CRYSTALLIN"/>
    <property type="match status" value="1"/>
</dbReference>
<comment type="caution">
    <text evidence="1">The sequence shown here is derived from an EMBL/GenBank/DDBJ whole genome shotgun (WGS) entry which is preliminary data.</text>
</comment>
<dbReference type="Pfam" id="PF02423">
    <property type="entry name" value="OCD_Mu_crystall"/>
    <property type="match status" value="1"/>
</dbReference>
<reference evidence="2" key="1">
    <citation type="journal article" date="2019" name="Int. J. Syst. Evol. Microbiol.">
        <title>The Global Catalogue of Microorganisms (GCM) 10K type strain sequencing project: providing services to taxonomists for standard genome sequencing and annotation.</title>
        <authorList>
            <consortium name="The Broad Institute Genomics Platform"/>
            <consortium name="The Broad Institute Genome Sequencing Center for Infectious Disease"/>
            <person name="Wu L."/>
            <person name="Ma J."/>
        </authorList>
    </citation>
    <scope>NUCLEOTIDE SEQUENCE [LARGE SCALE GENOMIC DNA]</scope>
    <source>
        <strain evidence="2">CGMCC 1.10698</strain>
    </source>
</reference>
<evidence type="ECO:0000313" key="1">
    <source>
        <dbReference type="EMBL" id="MFC4264698.1"/>
    </source>
</evidence>